<evidence type="ECO:0000256" key="1">
    <source>
        <dbReference type="SAM" id="SignalP"/>
    </source>
</evidence>
<protein>
    <submittedName>
        <fullName evidence="2">Uncharacterized protein</fullName>
    </submittedName>
</protein>
<name>A0AAN4ZHN1_9BILA</name>
<proteinExistence type="predicted"/>
<accession>A0AAN4ZHN1</accession>
<dbReference type="EMBL" id="BTRK01000003">
    <property type="protein sequence ID" value="GMR40981.1"/>
    <property type="molecule type" value="Genomic_DNA"/>
</dbReference>
<gene>
    <name evidence="2" type="ORF">PMAYCL1PPCAC_11176</name>
</gene>
<sequence length="72" mass="7906">TNFPIMRILLASLIAMVVSLVASQDSSQADCQRNESFVSCGHCEGTCANPTVPNCERTCRWAAVSAWLRWDS</sequence>
<dbReference type="AlphaFoldDB" id="A0AAN4ZHN1"/>
<organism evidence="2 3">
    <name type="scientific">Pristionchus mayeri</name>
    <dbReference type="NCBI Taxonomy" id="1317129"/>
    <lineage>
        <taxon>Eukaryota</taxon>
        <taxon>Metazoa</taxon>
        <taxon>Ecdysozoa</taxon>
        <taxon>Nematoda</taxon>
        <taxon>Chromadorea</taxon>
        <taxon>Rhabditida</taxon>
        <taxon>Rhabditina</taxon>
        <taxon>Diplogasteromorpha</taxon>
        <taxon>Diplogasteroidea</taxon>
        <taxon>Neodiplogasteridae</taxon>
        <taxon>Pristionchus</taxon>
    </lineage>
</organism>
<feature type="non-terminal residue" evidence="2">
    <location>
        <position position="1"/>
    </location>
</feature>
<evidence type="ECO:0000313" key="3">
    <source>
        <dbReference type="Proteomes" id="UP001328107"/>
    </source>
</evidence>
<feature type="signal peptide" evidence="1">
    <location>
        <begin position="1"/>
        <end position="23"/>
    </location>
</feature>
<comment type="caution">
    <text evidence="2">The sequence shown here is derived from an EMBL/GenBank/DDBJ whole genome shotgun (WGS) entry which is preliminary data.</text>
</comment>
<keyword evidence="3" id="KW-1185">Reference proteome</keyword>
<evidence type="ECO:0000313" key="2">
    <source>
        <dbReference type="EMBL" id="GMR40981.1"/>
    </source>
</evidence>
<feature type="chain" id="PRO_5042976769" evidence="1">
    <location>
        <begin position="24"/>
        <end position="72"/>
    </location>
</feature>
<reference evidence="3" key="1">
    <citation type="submission" date="2022-10" db="EMBL/GenBank/DDBJ databases">
        <title>Genome assembly of Pristionchus species.</title>
        <authorList>
            <person name="Yoshida K."/>
            <person name="Sommer R.J."/>
        </authorList>
    </citation>
    <scope>NUCLEOTIDE SEQUENCE [LARGE SCALE GENOMIC DNA]</scope>
    <source>
        <strain evidence="3">RS5460</strain>
    </source>
</reference>
<dbReference type="Proteomes" id="UP001328107">
    <property type="component" value="Unassembled WGS sequence"/>
</dbReference>
<keyword evidence="1" id="KW-0732">Signal</keyword>